<sequence>MEKGELLSSAHQITHRAHGYENSPLFDIDDKRLLQILQVPNYEGFHYSKSKKKVSTDFSNDANDNLFFDFGFQDSRKVLDFKKLKKNLSKESIDQLDKIDKLRNDDKYEISGNEEFLDYITHTDLTKEIIDILVKFGDKDVRRKMVNQKKYIRLVFGKHKDKVNLIRRADFARVLANRGKSADYIKTNNDTVNAYFDTASKNKSSL</sequence>
<name>I7JR92_9BURK</name>
<protein>
    <submittedName>
        <fullName evidence="1">Uncharacterized protein</fullName>
    </submittedName>
</protein>
<evidence type="ECO:0000313" key="1">
    <source>
        <dbReference type="EMBL" id="CCG19305.1"/>
    </source>
</evidence>
<dbReference type="HOGENOM" id="CLU_1331378_0_0_4"/>
<dbReference type="BioCyc" id="TASI1091495:G13GE-507-MONOMER"/>
<dbReference type="EMBL" id="HE681424">
    <property type="protein sequence ID" value="CCG19305.1"/>
    <property type="molecule type" value="Genomic_DNA"/>
</dbReference>
<dbReference type="RefSeq" id="WP_015551429.1">
    <property type="nucleotide sequence ID" value="NC_021033.1"/>
</dbReference>
<gene>
    <name evidence="1" type="ORF">KUM_0508</name>
</gene>
<dbReference type="AlphaFoldDB" id="I7JR92"/>
<accession>I7JR92</accession>
<reference evidence="1" key="1">
    <citation type="journal article" date="2012" name="Vet. Microbiol.">
        <title>Comparative genomic analyses of the Taylorellae.</title>
        <authorList>
            <person name="Hauser H."/>
            <person name="Richter D.C."/>
            <person name="van Tonder A."/>
            <person name="Clark L."/>
            <person name="Preston A."/>
        </authorList>
    </citation>
    <scope>NUCLEOTIDE SEQUENCE</scope>
    <source>
        <strain evidence="1">14/45</strain>
    </source>
</reference>
<proteinExistence type="predicted"/>
<dbReference type="KEGG" id="tat:KUM_0508"/>
<organism evidence="1">
    <name type="scientific">Taylorella asinigenitalis 14/45</name>
    <dbReference type="NCBI Taxonomy" id="1091495"/>
    <lineage>
        <taxon>Bacteria</taxon>
        <taxon>Pseudomonadati</taxon>
        <taxon>Pseudomonadota</taxon>
        <taxon>Betaproteobacteria</taxon>
        <taxon>Burkholderiales</taxon>
        <taxon>Alcaligenaceae</taxon>
        <taxon>Taylorella</taxon>
    </lineage>
</organism>